<dbReference type="Proteomes" id="UP001081071">
    <property type="component" value="Unassembled WGS sequence"/>
</dbReference>
<dbReference type="CDD" id="cd04301">
    <property type="entry name" value="NAT_SF"/>
    <property type="match status" value="1"/>
</dbReference>
<dbReference type="SUPFAM" id="SSF55729">
    <property type="entry name" value="Acyl-CoA N-acyltransferases (Nat)"/>
    <property type="match status" value="1"/>
</dbReference>
<dbReference type="InterPro" id="IPR050832">
    <property type="entry name" value="Bact_Acetyltransf"/>
</dbReference>
<sequence>MSVRVATVADIPGVAQLAAQTFPLACPPGTRTEDIEHFVSNVLSVSNFEGYVADPNRTVLVDETPTGEVVGYAMLVAGAPADPDIRAALSHHPTLEISKLYVRPAEHGGGVAARLISFALTHARESGCAGAWLGVNQLNVRAQKFYAKHGFEIVGTKTFVVGVQTHDDYVMQVRL</sequence>
<dbReference type="EMBL" id="JAPWIJ010000003">
    <property type="protein sequence ID" value="MCZ4518361.1"/>
    <property type="molecule type" value="Genomic_DNA"/>
</dbReference>
<gene>
    <name evidence="4" type="ORF">O4220_07520</name>
</gene>
<name>A0ABT4MBN3_9NOCA</name>
<dbReference type="RefSeq" id="WP_269603053.1">
    <property type="nucleotide sequence ID" value="NZ_JAPWIJ010000003.1"/>
</dbReference>
<evidence type="ECO:0000313" key="4">
    <source>
        <dbReference type="EMBL" id="MCZ4518361.1"/>
    </source>
</evidence>
<comment type="caution">
    <text evidence="4">The sequence shown here is derived from an EMBL/GenBank/DDBJ whole genome shotgun (WGS) entry which is preliminary data.</text>
</comment>
<accession>A0ABT4MBN3</accession>
<keyword evidence="2" id="KW-0012">Acyltransferase</keyword>
<reference evidence="4" key="1">
    <citation type="submission" date="2022-12" db="EMBL/GenBank/DDBJ databases">
        <authorList>
            <person name="Krivoruchko A.V."/>
            <person name="Elkin A."/>
        </authorList>
    </citation>
    <scope>NUCLEOTIDE SEQUENCE</scope>
    <source>
        <strain evidence="4">IEGM 1391</strain>
    </source>
</reference>
<dbReference type="InterPro" id="IPR016181">
    <property type="entry name" value="Acyl_CoA_acyltransferase"/>
</dbReference>
<dbReference type="InterPro" id="IPR000182">
    <property type="entry name" value="GNAT_dom"/>
</dbReference>
<feature type="domain" description="N-acetyltransferase" evidence="3">
    <location>
        <begin position="1"/>
        <end position="175"/>
    </location>
</feature>
<evidence type="ECO:0000259" key="3">
    <source>
        <dbReference type="PROSITE" id="PS51186"/>
    </source>
</evidence>
<proteinExistence type="predicted"/>
<dbReference type="Pfam" id="PF00583">
    <property type="entry name" value="Acetyltransf_1"/>
    <property type="match status" value="1"/>
</dbReference>
<keyword evidence="5" id="KW-1185">Reference proteome</keyword>
<dbReference type="PROSITE" id="PS51186">
    <property type="entry name" value="GNAT"/>
    <property type="match status" value="1"/>
</dbReference>
<evidence type="ECO:0000256" key="1">
    <source>
        <dbReference type="ARBA" id="ARBA00022679"/>
    </source>
</evidence>
<organism evidence="4 5">
    <name type="scientific">Rhodococcus ruber</name>
    <dbReference type="NCBI Taxonomy" id="1830"/>
    <lineage>
        <taxon>Bacteria</taxon>
        <taxon>Bacillati</taxon>
        <taxon>Actinomycetota</taxon>
        <taxon>Actinomycetes</taxon>
        <taxon>Mycobacteriales</taxon>
        <taxon>Nocardiaceae</taxon>
        <taxon>Rhodococcus</taxon>
    </lineage>
</organism>
<keyword evidence="1" id="KW-0808">Transferase</keyword>
<dbReference type="PANTHER" id="PTHR43877">
    <property type="entry name" value="AMINOALKYLPHOSPHONATE N-ACETYLTRANSFERASE-RELATED-RELATED"/>
    <property type="match status" value="1"/>
</dbReference>
<dbReference type="Gene3D" id="3.40.630.30">
    <property type="match status" value="1"/>
</dbReference>
<protein>
    <submittedName>
        <fullName evidence="4">GNAT family N-acetyltransferase</fullName>
    </submittedName>
</protein>
<evidence type="ECO:0000313" key="5">
    <source>
        <dbReference type="Proteomes" id="UP001081071"/>
    </source>
</evidence>
<evidence type="ECO:0000256" key="2">
    <source>
        <dbReference type="ARBA" id="ARBA00023315"/>
    </source>
</evidence>